<comment type="caution">
    <text evidence="1">The sequence shown here is derived from an EMBL/GenBank/DDBJ whole genome shotgun (WGS) entry which is preliminary data.</text>
</comment>
<organism evidence="1 2">
    <name type="scientific">Hypoxylon rubiginosum</name>
    <dbReference type="NCBI Taxonomy" id="110542"/>
    <lineage>
        <taxon>Eukaryota</taxon>
        <taxon>Fungi</taxon>
        <taxon>Dikarya</taxon>
        <taxon>Ascomycota</taxon>
        <taxon>Pezizomycotina</taxon>
        <taxon>Sordariomycetes</taxon>
        <taxon>Xylariomycetidae</taxon>
        <taxon>Xylariales</taxon>
        <taxon>Hypoxylaceae</taxon>
        <taxon>Hypoxylon</taxon>
    </lineage>
</organism>
<gene>
    <name evidence="1" type="ORF">F4820DRAFT_470477</name>
</gene>
<keyword evidence="2" id="KW-1185">Reference proteome</keyword>
<proteinExistence type="predicted"/>
<reference evidence="1 2" key="1">
    <citation type="journal article" date="2022" name="New Phytol.">
        <title>Ecological generalism drives hyperdiversity of secondary metabolite gene clusters in xylarialean endophytes.</title>
        <authorList>
            <person name="Franco M.E.E."/>
            <person name="Wisecaver J.H."/>
            <person name="Arnold A.E."/>
            <person name="Ju Y.M."/>
            <person name="Slot J.C."/>
            <person name="Ahrendt S."/>
            <person name="Moore L.P."/>
            <person name="Eastman K.E."/>
            <person name="Scott K."/>
            <person name="Konkel Z."/>
            <person name="Mondo S.J."/>
            <person name="Kuo A."/>
            <person name="Hayes R.D."/>
            <person name="Haridas S."/>
            <person name="Andreopoulos B."/>
            <person name="Riley R."/>
            <person name="LaButti K."/>
            <person name="Pangilinan J."/>
            <person name="Lipzen A."/>
            <person name="Amirebrahimi M."/>
            <person name="Yan J."/>
            <person name="Adam C."/>
            <person name="Keymanesh K."/>
            <person name="Ng V."/>
            <person name="Louie K."/>
            <person name="Northen T."/>
            <person name="Drula E."/>
            <person name="Henrissat B."/>
            <person name="Hsieh H.M."/>
            <person name="Youens-Clark K."/>
            <person name="Lutzoni F."/>
            <person name="Miadlikowska J."/>
            <person name="Eastwood D.C."/>
            <person name="Hamelin R.C."/>
            <person name="Grigoriev I.V."/>
            <person name="U'Ren J.M."/>
        </authorList>
    </citation>
    <scope>NUCLEOTIDE SEQUENCE [LARGE SCALE GENOMIC DNA]</scope>
    <source>
        <strain evidence="1 2">CBS 119005</strain>
    </source>
</reference>
<accession>A0ACB9YZT7</accession>
<protein>
    <submittedName>
        <fullName evidence="1">Uncharacterized protein</fullName>
    </submittedName>
</protein>
<dbReference type="EMBL" id="MU393485">
    <property type="protein sequence ID" value="KAI4864527.1"/>
    <property type="molecule type" value="Genomic_DNA"/>
</dbReference>
<name>A0ACB9YZT7_9PEZI</name>
<dbReference type="Proteomes" id="UP001497700">
    <property type="component" value="Unassembled WGS sequence"/>
</dbReference>
<evidence type="ECO:0000313" key="2">
    <source>
        <dbReference type="Proteomes" id="UP001497700"/>
    </source>
</evidence>
<evidence type="ECO:0000313" key="1">
    <source>
        <dbReference type="EMBL" id="KAI4864527.1"/>
    </source>
</evidence>
<sequence>MEIREITFFKREDVTEDILVQAAQFFNDNYGIWDSAPPDDPHDDPYAPATRFSPGKPGKFVSLSPALLRAQYLPEGSESSYVKATIDGVLVGQAFGCRWGYEDRSVFWVTQLVVHIDHRWGHVATSLLLALRICGDIDLKPVFGIISSSLAACKALARAAGNFRFPDVPLEFVGEHAAGIMAESPISYIREAKLRGTLFDAEDDTGLVCGVDSSYFVDRNEALTCLNLFNGYPKGSRNEWPLGDLPVGHEFLFLFEYELLAD</sequence>